<accession>A0ABM4V176</accession>
<dbReference type="Gene3D" id="1.25.40.10">
    <property type="entry name" value="Tetratricopeptide repeat domain"/>
    <property type="match status" value="2"/>
</dbReference>
<keyword evidence="4 6" id="KW-0802">TPR repeat</keyword>
<dbReference type="InterPro" id="IPR051730">
    <property type="entry name" value="NASP-like"/>
</dbReference>
<evidence type="ECO:0000256" key="7">
    <source>
        <dbReference type="SAM" id="Coils"/>
    </source>
</evidence>
<dbReference type="InterPro" id="IPR011990">
    <property type="entry name" value="TPR-like_helical_dom_sf"/>
</dbReference>
<feature type="compositionally biased region" description="Polar residues" evidence="8">
    <location>
        <begin position="475"/>
        <end position="486"/>
    </location>
</feature>
<sequence>MAEEAPNSDIEGPNVVQNQNSAEATIESELQGGTESTCNNAESSTISSGCEREKSLEYAEELMELGSKAAKEQDYAEATDYYSRALEIRVAHFGELAPECVNAYYKYGCALLYKAQEEADPLGAVPKKESEVKADSDKDGSVESGATGEPSATPAASNAGEAATSSTHLEKENELETDGFSPSPETTEGKDVEEDEEETDSEDVAEADEDESDMDLAWKMLDVARAIVEKHSEDTMEKVDILSALAEVALEREDVETSLSDYLKALSILERLVEPDSRHIAELNFRLCLCLEIGSKPEEAIPYCKKAISICISRLERLTKEAKELADSTSKAADSESDRTLQHCSSTSNSVISATAKESEIETLSGLSDELEKKLEDLHQLVLNKKSLLSDLMYMMAAKDIEKTAATAAASVQMSSSQMGTANSTGGVDSSTVSTAHTNGSAGVTHLGVVGRGVKRVLMDPSTSNSNPVKKPSVEPSQNNADGNAS</sequence>
<dbReference type="PANTHER" id="PTHR15081">
    <property type="entry name" value="NUCLEAR AUTOANTIGENIC SPERM PROTEIN NASP -RELATED"/>
    <property type="match status" value="1"/>
</dbReference>
<evidence type="ECO:0000256" key="3">
    <source>
        <dbReference type="ARBA" id="ARBA00022737"/>
    </source>
</evidence>
<feature type="repeat" description="TPR" evidence="6">
    <location>
        <begin position="59"/>
        <end position="92"/>
    </location>
</feature>
<evidence type="ECO:0000313" key="9">
    <source>
        <dbReference type="Proteomes" id="UP001652660"/>
    </source>
</evidence>
<dbReference type="PROSITE" id="PS50005">
    <property type="entry name" value="TPR"/>
    <property type="match status" value="1"/>
</dbReference>
<keyword evidence="3" id="KW-0677">Repeat</keyword>
<feature type="region of interest" description="Disordered" evidence="8">
    <location>
        <begin position="1"/>
        <end position="52"/>
    </location>
</feature>
<protein>
    <submittedName>
        <fullName evidence="10">Uncharacterized protein isoform X1</fullName>
    </submittedName>
</protein>
<keyword evidence="7" id="KW-0175">Coiled coil</keyword>
<evidence type="ECO:0000256" key="2">
    <source>
        <dbReference type="ARBA" id="ARBA00008402"/>
    </source>
</evidence>
<reference evidence="10" key="1">
    <citation type="submission" date="2025-08" db="UniProtKB">
        <authorList>
            <consortium name="RefSeq"/>
        </authorList>
    </citation>
    <scope>IDENTIFICATION</scope>
    <source>
        <tissue evidence="10">Leaves</tissue>
    </source>
</reference>
<dbReference type="PANTHER" id="PTHR15081:SF1">
    <property type="entry name" value="NUCLEAR AUTOANTIGENIC SPERM PROTEIN"/>
    <property type="match status" value="1"/>
</dbReference>
<comment type="similarity">
    <text evidence="2">Belongs to the NASP family.</text>
</comment>
<proteinExistence type="inferred from homology"/>
<dbReference type="InterPro" id="IPR019734">
    <property type="entry name" value="TPR_rpt"/>
</dbReference>
<feature type="compositionally biased region" description="Basic and acidic residues" evidence="8">
    <location>
        <begin position="126"/>
        <end position="141"/>
    </location>
</feature>
<feature type="compositionally biased region" description="Polar residues" evidence="8">
    <location>
        <begin position="31"/>
        <end position="48"/>
    </location>
</feature>
<feature type="coiled-coil region" evidence="7">
    <location>
        <begin position="354"/>
        <end position="381"/>
    </location>
</feature>
<organism evidence="9 10">
    <name type="scientific">Coffea arabica</name>
    <name type="common">Arabian coffee</name>
    <dbReference type="NCBI Taxonomy" id="13443"/>
    <lineage>
        <taxon>Eukaryota</taxon>
        <taxon>Viridiplantae</taxon>
        <taxon>Streptophyta</taxon>
        <taxon>Embryophyta</taxon>
        <taxon>Tracheophyta</taxon>
        <taxon>Spermatophyta</taxon>
        <taxon>Magnoliopsida</taxon>
        <taxon>eudicotyledons</taxon>
        <taxon>Gunneridae</taxon>
        <taxon>Pentapetalae</taxon>
        <taxon>asterids</taxon>
        <taxon>lamiids</taxon>
        <taxon>Gentianales</taxon>
        <taxon>Rubiaceae</taxon>
        <taxon>Ixoroideae</taxon>
        <taxon>Gardenieae complex</taxon>
        <taxon>Bertiereae - Coffeeae clade</taxon>
        <taxon>Coffeeae</taxon>
        <taxon>Coffea</taxon>
    </lineage>
</organism>
<dbReference type="GeneID" id="140010384"/>
<feature type="compositionally biased region" description="Low complexity" evidence="8">
    <location>
        <begin position="424"/>
        <end position="435"/>
    </location>
</feature>
<gene>
    <name evidence="10" type="primary">LOC140010384</name>
</gene>
<dbReference type="SMART" id="SM00028">
    <property type="entry name" value="TPR"/>
    <property type="match status" value="3"/>
</dbReference>
<dbReference type="SUPFAM" id="SSF48452">
    <property type="entry name" value="TPR-like"/>
    <property type="match status" value="2"/>
</dbReference>
<evidence type="ECO:0000256" key="6">
    <source>
        <dbReference type="PROSITE-ProRule" id="PRU00339"/>
    </source>
</evidence>
<keyword evidence="5" id="KW-0539">Nucleus</keyword>
<name>A0ABM4V176_COFAR</name>
<evidence type="ECO:0000256" key="5">
    <source>
        <dbReference type="ARBA" id="ARBA00023242"/>
    </source>
</evidence>
<feature type="region of interest" description="Disordered" evidence="8">
    <location>
        <begin position="458"/>
        <end position="486"/>
    </location>
</feature>
<feature type="region of interest" description="Disordered" evidence="8">
    <location>
        <begin position="418"/>
        <end position="446"/>
    </location>
</feature>
<evidence type="ECO:0000256" key="8">
    <source>
        <dbReference type="SAM" id="MobiDB-lite"/>
    </source>
</evidence>
<evidence type="ECO:0000313" key="10">
    <source>
        <dbReference type="RefSeq" id="XP_071913291.1"/>
    </source>
</evidence>
<feature type="region of interest" description="Disordered" evidence="8">
    <location>
        <begin position="124"/>
        <end position="214"/>
    </location>
</feature>
<keyword evidence="9" id="KW-1185">Reference proteome</keyword>
<comment type="subcellular location">
    <subcellularLocation>
        <location evidence="1">Nucleus</location>
    </subcellularLocation>
</comment>
<dbReference type="Proteomes" id="UP001652660">
    <property type="component" value="Chromosome 7c"/>
</dbReference>
<feature type="compositionally biased region" description="Acidic residues" evidence="8">
    <location>
        <begin position="191"/>
        <end position="214"/>
    </location>
</feature>
<evidence type="ECO:0000256" key="1">
    <source>
        <dbReference type="ARBA" id="ARBA00004123"/>
    </source>
</evidence>
<dbReference type="RefSeq" id="XP_071913291.1">
    <property type="nucleotide sequence ID" value="XM_072057190.1"/>
</dbReference>
<evidence type="ECO:0000256" key="4">
    <source>
        <dbReference type="ARBA" id="ARBA00022803"/>
    </source>
</evidence>